<dbReference type="AlphaFoldDB" id="A0A2I1D9P4"/>
<comment type="caution">
    <text evidence="3">The sequence shown here is derived from an EMBL/GenBank/DDBJ whole genome shotgun (WGS) entry which is preliminary data.</text>
</comment>
<feature type="region of interest" description="Disordered" evidence="1">
    <location>
        <begin position="1"/>
        <end position="52"/>
    </location>
</feature>
<dbReference type="Pfam" id="PF13391">
    <property type="entry name" value="HNH_2"/>
    <property type="match status" value="1"/>
</dbReference>
<dbReference type="GeneID" id="36540105"/>
<evidence type="ECO:0000313" key="4">
    <source>
        <dbReference type="Proteomes" id="UP000234254"/>
    </source>
</evidence>
<feature type="compositionally biased region" description="Low complexity" evidence="1">
    <location>
        <begin position="14"/>
        <end position="28"/>
    </location>
</feature>
<organism evidence="3 4">
    <name type="scientific">Aspergillus campestris (strain IBT 28561)</name>
    <dbReference type="NCBI Taxonomy" id="1392248"/>
    <lineage>
        <taxon>Eukaryota</taxon>
        <taxon>Fungi</taxon>
        <taxon>Dikarya</taxon>
        <taxon>Ascomycota</taxon>
        <taxon>Pezizomycotina</taxon>
        <taxon>Eurotiomycetes</taxon>
        <taxon>Eurotiomycetidae</taxon>
        <taxon>Eurotiales</taxon>
        <taxon>Aspergillaceae</taxon>
        <taxon>Aspergillus</taxon>
        <taxon>Aspergillus subgen. Circumdati</taxon>
    </lineage>
</organism>
<dbReference type="EMBL" id="MSFM01000003">
    <property type="protein sequence ID" value="PKY06594.1"/>
    <property type="molecule type" value="Genomic_DNA"/>
</dbReference>
<dbReference type="RefSeq" id="XP_024695188.1">
    <property type="nucleotide sequence ID" value="XM_024832584.1"/>
</dbReference>
<dbReference type="OrthoDB" id="3800761at2759"/>
<feature type="compositionally biased region" description="Polar residues" evidence="1">
    <location>
        <begin position="29"/>
        <end position="52"/>
    </location>
</feature>
<protein>
    <recommendedName>
        <fullName evidence="2">HNH nuclease domain-containing protein</fullName>
    </recommendedName>
</protein>
<dbReference type="InterPro" id="IPR003615">
    <property type="entry name" value="HNH_nuc"/>
</dbReference>
<keyword evidence="4" id="KW-1185">Reference proteome</keyword>
<accession>A0A2I1D9P4</accession>
<sequence>MPPPSSPAKRKRSSATSSPSKQTKSPSSNVDKSPSPGQIRSPSNMSEMSSQYPKSDVFSVTTKLEVKRLSGDFCWACKTESPQIAHVVGKEDKQVSLWSKEGLLPFSLTSAANGIPLCATCHLEFDRAHDPGFVFFPSDLQYFIDFELRDRERRALAVGEGDIIPREVPSSTSYRDHQLEQGIISDRENSGLFQPVFLKSPGTGPR</sequence>
<reference evidence="3" key="1">
    <citation type="submission" date="2016-12" db="EMBL/GenBank/DDBJ databases">
        <title>The genomes of Aspergillus section Nigri reveals drivers in fungal speciation.</title>
        <authorList>
            <consortium name="DOE Joint Genome Institute"/>
            <person name="Vesth T.C."/>
            <person name="Nybo J."/>
            <person name="Theobald S."/>
            <person name="Brandl J."/>
            <person name="Frisvad J.C."/>
            <person name="Nielsen K.F."/>
            <person name="Lyhne E.K."/>
            <person name="Kogle M.E."/>
            <person name="Kuo A."/>
            <person name="Riley R."/>
            <person name="Clum A."/>
            <person name="Nolan M."/>
            <person name="Lipzen A."/>
            <person name="Salamov A."/>
            <person name="Henrissat B."/>
            <person name="Wiebenga A."/>
            <person name="De vries R.P."/>
            <person name="Grigoriev I.V."/>
            <person name="Mortensen U.H."/>
            <person name="Andersen M.R."/>
            <person name="Baker S.E."/>
        </authorList>
    </citation>
    <scope>NUCLEOTIDE SEQUENCE</scope>
    <source>
        <strain evidence="3">IBT 28561</strain>
    </source>
</reference>
<dbReference type="Proteomes" id="UP000234254">
    <property type="component" value="Unassembled WGS sequence"/>
</dbReference>
<gene>
    <name evidence="3" type="ORF">P168DRAFT_115733</name>
</gene>
<feature type="domain" description="HNH nuclease" evidence="2">
    <location>
        <begin position="74"/>
        <end position="128"/>
    </location>
</feature>
<name>A0A2I1D9P4_ASPC2</name>
<evidence type="ECO:0000259" key="2">
    <source>
        <dbReference type="Pfam" id="PF13391"/>
    </source>
</evidence>
<proteinExistence type="predicted"/>
<evidence type="ECO:0000256" key="1">
    <source>
        <dbReference type="SAM" id="MobiDB-lite"/>
    </source>
</evidence>
<dbReference type="VEuPathDB" id="FungiDB:P168DRAFT_115733"/>
<evidence type="ECO:0000313" key="3">
    <source>
        <dbReference type="EMBL" id="PKY06594.1"/>
    </source>
</evidence>